<dbReference type="PANTHER" id="PTHR43384:SF4">
    <property type="entry name" value="CELLULOSE BIOSYNTHESIS PROTEIN BCSQ-RELATED"/>
    <property type="match status" value="1"/>
</dbReference>
<dbReference type="Gene3D" id="3.40.50.300">
    <property type="entry name" value="P-loop containing nucleotide triphosphate hydrolases"/>
    <property type="match status" value="1"/>
</dbReference>
<dbReference type="CDD" id="cd02038">
    <property type="entry name" value="FlhG-like"/>
    <property type="match status" value="1"/>
</dbReference>
<gene>
    <name evidence="5" type="ORF">JFL75_15055</name>
</gene>
<dbReference type="InterPro" id="IPR025501">
    <property type="entry name" value="MinD_FleN"/>
</dbReference>
<evidence type="ECO:0000256" key="1">
    <source>
        <dbReference type="ARBA" id="ARBA00022741"/>
    </source>
</evidence>
<keyword evidence="6" id="KW-1185">Reference proteome</keyword>
<dbReference type="GO" id="GO:0005524">
    <property type="term" value="F:ATP binding"/>
    <property type="evidence" value="ECO:0007669"/>
    <property type="project" value="UniProtKB-KW"/>
</dbReference>
<dbReference type="InterPro" id="IPR025669">
    <property type="entry name" value="AAA_dom"/>
</dbReference>
<dbReference type="InterPro" id="IPR050625">
    <property type="entry name" value="ParA/MinD_ATPase"/>
</dbReference>
<evidence type="ECO:0000259" key="4">
    <source>
        <dbReference type="Pfam" id="PF13614"/>
    </source>
</evidence>
<dbReference type="EMBL" id="CP067089">
    <property type="protein sequence ID" value="QQO08241.1"/>
    <property type="molecule type" value="Genomic_DNA"/>
</dbReference>
<protein>
    <submittedName>
        <fullName evidence="5">MinD/ParA family protein</fullName>
    </submittedName>
</protein>
<dbReference type="GO" id="GO:0016887">
    <property type="term" value="F:ATP hydrolysis activity"/>
    <property type="evidence" value="ECO:0007669"/>
    <property type="project" value="TreeGrafter"/>
</dbReference>
<organism evidence="5 6">
    <name type="scientific">Breznakiella homolactica</name>
    <dbReference type="NCBI Taxonomy" id="2798577"/>
    <lineage>
        <taxon>Bacteria</taxon>
        <taxon>Pseudomonadati</taxon>
        <taxon>Spirochaetota</taxon>
        <taxon>Spirochaetia</taxon>
        <taxon>Spirochaetales</taxon>
        <taxon>Breznakiellaceae</taxon>
        <taxon>Breznakiella</taxon>
    </lineage>
</organism>
<evidence type="ECO:0000313" key="5">
    <source>
        <dbReference type="EMBL" id="QQO08241.1"/>
    </source>
</evidence>
<dbReference type="Proteomes" id="UP000595917">
    <property type="component" value="Chromosome"/>
</dbReference>
<reference evidence="5" key="1">
    <citation type="submission" date="2021-01" db="EMBL/GenBank/DDBJ databases">
        <title>Description of Breznakiella homolactica.</title>
        <authorList>
            <person name="Song Y."/>
            <person name="Brune A."/>
        </authorList>
    </citation>
    <scope>NUCLEOTIDE SEQUENCE</scope>
    <source>
        <strain evidence="5">RmG30</strain>
    </source>
</reference>
<evidence type="ECO:0000256" key="2">
    <source>
        <dbReference type="ARBA" id="ARBA00022840"/>
    </source>
</evidence>
<dbReference type="InterPro" id="IPR033875">
    <property type="entry name" value="FlhG"/>
</dbReference>
<keyword evidence="2" id="KW-0067">ATP-binding</keyword>
<evidence type="ECO:0000313" key="6">
    <source>
        <dbReference type="Proteomes" id="UP000595917"/>
    </source>
</evidence>
<name>A0A7T8B9E1_9SPIR</name>
<dbReference type="InterPro" id="IPR027417">
    <property type="entry name" value="P-loop_NTPase"/>
</dbReference>
<dbReference type="AlphaFoldDB" id="A0A7T8B9E1"/>
<evidence type="ECO:0000256" key="3">
    <source>
        <dbReference type="SAM" id="MobiDB-lite"/>
    </source>
</evidence>
<dbReference type="RefSeq" id="WP_215625547.1">
    <property type="nucleotide sequence ID" value="NZ_CP067089.2"/>
</dbReference>
<proteinExistence type="predicted"/>
<feature type="domain" description="AAA" evidence="4">
    <location>
        <begin position="36"/>
        <end position="203"/>
    </location>
</feature>
<keyword evidence="1" id="KW-0547">Nucleotide-binding</keyword>
<dbReference type="SUPFAM" id="SSF52540">
    <property type="entry name" value="P-loop containing nucleoside triphosphate hydrolases"/>
    <property type="match status" value="1"/>
</dbReference>
<dbReference type="PIRSF" id="PIRSF003092">
    <property type="entry name" value="MinD"/>
    <property type="match status" value="1"/>
</dbReference>
<dbReference type="GO" id="GO:0009898">
    <property type="term" value="C:cytoplasmic side of plasma membrane"/>
    <property type="evidence" value="ECO:0007669"/>
    <property type="project" value="TreeGrafter"/>
</dbReference>
<dbReference type="Pfam" id="PF13614">
    <property type="entry name" value="AAA_31"/>
    <property type="match status" value="1"/>
</dbReference>
<sequence>MADQAEKLREMMRQKNDQQDGSPAKKNTDKNSRQTRIITVTSGKGGVGKTNISVNMALAYARLGKKVVVMDADLGLANVNVMLNMIPKFNLYHVIRNQKTMQEIIQQTEYGIRIVAGASGFSKIANLTEEERQNFIEELNTLSDADIIIIDTSAGVSSNVLDFIAAADDAVIVTTPEPTAITDAYGIIKIIATEIDSLNMGLKLVVNRVKTVMEAKKVADRMTTIAGQFLNLKVDYLGFIYDDPAVSQAVLRQRPFMVVDPKCKASQCIQHIVGRMEKSDLRDSGGFGNMIRRLFGRT</sequence>
<accession>A0A7T8B9E1</accession>
<dbReference type="GO" id="GO:0005829">
    <property type="term" value="C:cytosol"/>
    <property type="evidence" value="ECO:0007669"/>
    <property type="project" value="TreeGrafter"/>
</dbReference>
<feature type="compositionally biased region" description="Basic and acidic residues" evidence="3">
    <location>
        <begin position="1"/>
        <end position="18"/>
    </location>
</feature>
<dbReference type="GO" id="GO:0051782">
    <property type="term" value="P:negative regulation of cell division"/>
    <property type="evidence" value="ECO:0007669"/>
    <property type="project" value="TreeGrafter"/>
</dbReference>
<feature type="region of interest" description="Disordered" evidence="3">
    <location>
        <begin position="1"/>
        <end position="35"/>
    </location>
</feature>
<dbReference type="KEGG" id="bhc:JFL75_15055"/>
<dbReference type="PANTHER" id="PTHR43384">
    <property type="entry name" value="SEPTUM SITE-DETERMINING PROTEIN MIND HOMOLOG, CHLOROPLASTIC-RELATED"/>
    <property type="match status" value="1"/>
</dbReference>